<evidence type="ECO:0000313" key="3">
    <source>
        <dbReference type="Proteomes" id="UP001500683"/>
    </source>
</evidence>
<evidence type="ECO:0000256" key="1">
    <source>
        <dbReference type="SAM" id="MobiDB-lite"/>
    </source>
</evidence>
<sequence length="103" mass="10655">MATAVPAAKRRIIWFSSVVKRTAAPSGYKPHSQSDAEKIHVVHPDLGRNGAGPAGRAPRVPGPGPRRAPAVAGEPGGQLPKSPFSDRSPTWSAGGGFTLNDLP</sequence>
<protein>
    <submittedName>
        <fullName evidence="2">Uncharacterized protein</fullName>
    </submittedName>
</protein>
<accession>A0ABP7VXM4</accession>
<gene>
    <name evidence="2" type="ORF">GCM10022214_37780</name>
</gene>
<proteinExistence type="predicted"/>
<name>A0ABP7VXM4_9ACTN</name>
<dbReference type="Proteomes" id="UP001500683">
    <property type="component" value="Unassembled WGS sequence"/>
</dbReference>
<comment type="caution">
    <text evidence="2">The sequence shown here is derived from an EMBL/GenBank/DDBJ whole genome shotgun (WGS) entry which is preliminary data.</text>
</comment>
<keyword evidence="3" id="KW-1185">Reference proteome</keyword>
<organism evidence="2 3">
    <name type="scientific">Actinomadura miaoliensis</name>
    <dbReference type="NCBI Taxonomy" id="430685"/>
    <lineage>
        <taxon>Bacteria</taxon>
        <taxon>Bacillati</taxon>
        <taxon>Actinomycetota</taxon>
        <taxon>Actinomycetes</taxon>
        <taxon>Streptosporangiales</taxon>
        <taxon>Thermomonosporaceae</taxon>
        <taxon>Actinomadura</taxon>
    </lineage>
</organism>
<evidence type="ECO:0000313" key="2">
    <source>
        <dbReference type="EMBL" id="GAA4076750.1"/>
    </source>
</evidence>
<dbReference type="EMBL" id="BAAAZG010000022">
    <property type="protein sequence ID" value="GAA4076750.1"/>
    <property type="molecule type" value="Genomic_DNA"/>
</dbReference>
<feature type="region of interest" description="Disordered" evidence="1">
    <location>
        <begin position="44"/>
        <end position="103"/>
    </location>
</feature>
<reference evidence="3" key="1">
    <citation type="journal article" date="2019" name="Int. J. Syst. Evol. Microbiol.">
        <title>The Global Catalogue of Microorganisms (GCM) 10K type strain sequencing project: providing services to taxonomists for standard genome sequencing and annotation.</title>
        <authorList>
            <consortium name="The Broad Institute Genomics Platform"/>
            <consortium name="The Broad Institute Genome Sequencing Center for Infectious Disease"/>
            <person name="Wu L."/>
            <person name="Ma J."/>
        </authorList>
    </citation>
    <scope>NUCLEOTIDE SEQUENCE [LARGE SCALE GENOMIC DNA]</scope>
    <source>
        <strain evidence="3">JCM 16702</strain>
    </source>
</reference>